<feature type="compositionally biased region" description="Low complexity" evidence="1">
    <location>
        <begin position="617"/>
        <end position="634"/>
    </location>
</feature>
<evidence type="ECO:0000313" key="3">
    <source>
        <dbReference type="Proteomes" id="UP000305067"/>
    </source>
</evidence>
<dbReference type="GO" id="GO:0000151">
    <property type="term" value="C:ubiquitin ligase complex"/>
    <property type="evidence" value="ECO:0007669"/>
    <property type="project" value="TreeGrafter"/>
</dbReference>
<dbReference type="EMBL" id="ML178818">
    <property type="protein sequence ID" value="TFL04494.1"/>
    <property type="molecule type" value="Genomic_DNA"/>
</dbReference>
<dbReference type="PANTHER" id="PTHR31531">
    <property type="entry name" value="E3 UBIQUITIN-PROTEIN LIGASE E3D FAMILY MEMBER"/>
    <property type="match status" value="1"/>
</dbReference>
<proteinExistence type="predicted"/>
<keyword evidence="3" id="KW-1185">Reference proteome</keyword>
<dbReference type="GO" id="GO:0006513">
    <property type="term" value="P:protein monoubiquitination"/>
    <property type="evidence" value="ECO:0007669"/>
    <property type="project" value="TreeGrafter"/>
</dbReference>
<feature type="compositionally biased region" description="Basic and acidic residues" evidence="1">
    <location>
        <begin position="338"/>
        <end position="348"/>
    </location>
</feature>
<sequence length="1060" mass="117895">MATLVRPRVHDQPDDQAAVLSENVPSPFPVHELPRHQSEISQSAKRTKPIDDMQPETLSVSRDDELPQRDSEEQRRQSENTDALVDLIPSIVHVQKSCLTTLNDLLHVPHTSSTWSTIGTSESHRNSSELPSTALHTLLTNLRSRDLVDDGIMIESSTADGSQDETALIRELGIRVGRLADTLSEDDAQLTQSIVALLSYFRRMSIVLSSTPHNLQLLRPVASGSSTSLRLDRNHASHSENTYATLERELSDLQTARSSSRQGDAPPAGASPVLAVESTLLWSRIDEELETIVSLSRARTRQATSDTVSILPPQYDDWDYNSGVDGPPQYEYPASLYSKEDKEKERRQSASTRAESSASFSSTHEEKMRMDLDAVTQAIDRLYAVAPQLSNQRVELKSSKVLQMERARSAGSSAVHTPTKLESTERSSKGKQKAADPQQMERLIEMINKASERKMVDQTVTLKGGLKGQLEKTQVRDQKKRDAFVEKLALHSDAGRYHGQDAILHPDGSRVRDPEALLSLLEFSREIVPQVNLRKLLKDEEAMLTLPEFIREAETDSLHSDASALPSAKSFSSRSSQDHSSENDQSGMKVPGHARKKSIQKDALKEKGRNRSMSAPGLSWLKRSSSRSSLALGSKMKKEEDEQTTHSGLPADATLLNSGSIEVRYVAEYHENLHHVLVFLSIQGVPPGVDVELVVWPSITNAEEGDQMAVRAGSQICSLTLPAPVTPGKKEVRIQSAHYEAKIPTIRHASGSNSQLSDTSRPSRPANPFPVAPLFDATHLHNITPTSFICSSCSLPLIQGTKITTYRDLPSDHWEELVDAWMCHADMKLNEEILKKQKEGFWPDVGEAFVGGSYLLVDDAAVVSAYVIIGDKKPDQEYHVVRCICGSITGRCQPHPRKPDCNVFRMAKYAVRPVSPKTEPLKIPLSAFIIEDMNEFVQAHATYRFVILDEEEERPRLLVWLFKPSMKLAYHVPKSYAVPRSGSGNVAKVLYKILKPLPDEPPMDLKTILNKYPGFPQAEYLYYPIMVCRRLAGLMKESTGAYPESMRTMTGLDVGWLTRV</sequence>
<feature type="region of interest" description="Disordered" evidence="1">
    <location>
        <begin position="1"/>
        <end position="81"/>
    </location>
</feature>
<protein>
    <submittedName>
        <fullName evidence="2">HECT-like ubiquitin-conjugating enzyme-binding-domain-containing protein</fullName>
    </submittedName>
</protein>
<feature type="region of interest" description="Disordered" evidence="1">
    <location>
        <begin position="405"/>
        <end position="439"/>
    </location>
</feature>
<organism evidence="2 3">
    <name type="scientific">Pterulicium gracile</name>
    <dbReference type="NCBI Taxonomy" id="1884261"/>
    <lineage>
        <taxon>Eukaryota</taxon>
        <taxon>Fungi</taxon>
        <taxon>Dikarya</taxon>
        <taxon>Basidiomycota</taxon>
        <taxon>Agaricomycotina</taxon>
        <taxon>Agaricomycetes</taxon>
        <taxon>Agaricomycetidae</taxon>
        <taxon>Agaricales</taxon>
        <taxon>Pleurotineae</taxon>
        <taxon>Pterulaceae</taxon>
        <taxon>Pterulicium</taxon>
    </lineage>
</organism>
<dbReference type="GO" id="GO:0031624">
    <property type="term" value="F:ubiquitin conjugating enzyme binding"/>
    <property type="evidence" value="ECO:0007669"/>
    <property type="project" value="TreeGrafter"/>
</dbReference>
<dbReference type="Proteomes" id="UP000305067">
    <property type="component" value="Unassembled WGS sequence"/>
</dbReference>
<dbReference type="OrthoDB" id="66510at2759"/>
<feature type="compositionally biased region" description="Basic and acidic residues" evidence="1">
    <location>
        <begin position="599"/>
        <end position="609"/>
    </location>
</feature>
<dbReference type="InterPro" id="IPR019193">
    <property type="entry name" value="UBQ-conj_enz_E2-bd_prot"/>
</dbReference>
<dbReference type="GO" id="GO:0030332">
    <property type="term" value="F:cyclin binding"/>
    <property type="evidence" value="ECO:0007669"/>
    <property type="project" value="TreeGrafter"/>
</dbReference>
<accession>A0A5C3R1A4</accession>
<dbReference type="GO" id="GO:0051865">
    <property type="term" value="P:protein autoubiquitination"/>
    <property type="evidence" value="ECO:0007669"/>
    <property type="project" value="TreeGrafter"/>
</dbReference>
<dbReference type="STRING" id="1884261.A0A5C3R1A4"/>
<dbReference type="Pfam" id="PF09814">
    <property type="entry name" value="HECT_2"/>
    <property type="match status" value="1"/>
</dbReference>
<dbReference type="GO" id="GO:0005634">
    <property type="term" value="C:nucleus"/>
    <property type="evidence" value="ECO:0007669"/>
    <property type="project" value="TreeGrafter"/>
</dbReference>
<dbReference type="GO" id="GO:0043161">
    <property type="term" value="P:proteasome-mediated ubiquitin-dependent protein catabolic process"/>
    <property type="evidence" value="ECO:0007669"/>
    <property type="project" value="TreeGrafter"/>
</dbReference>
<dbReference type="AlphaFoldDB" id="A0A5C3R1A4"/>
<feature type="region of interest" description="Disordered" evidence="1">
    <location>
        <begin position="303"/>
        <end position="367"/>
    </location>
</feature>
<feature type="compositionally biased region" description="Basic and acidic residues" evidence="1">
    <location>
        <begin position="61"/>
        <end position="79"/>
    </location>
</feature>
<dbReference type="GO" id="GO:0061630">
    <property type="term" value="F:ubiquitin protein ligase activity"/>
    <property type="evidence" value="ECO:0007669"/>
    <property type="project" value="TreeGrafter"/>
</dbReference>
<evidence type="ECO:0000313" key="2">
    <source>
        <dbReference type="EMBL" id="TFL04494.1"/>
    </source>
</evidence>
<evidence type="ECO:0000256" key="1">
    <source>
        <dbReference type="SAM" id="MobiDB-lite"/>
    </source>
</evidence>
<dbReference type="GO" id="GO:0000209">
    <property type="term" value="P:protein polyubiquitination"/>
    <property type="evidence" value="ECO:0007669"/>
    <property type="project" value="TreeGrafter"/>
</dbReference>
<feature type="compositionally biased region" description="Low complexity" evidence="1">
    <location>
        <begin position="349"/>
        <end position="362"/>
    </location>
</feature>
<dbReference type="PANTHER" id="PTHR31531:SF2">
    <property type="entry name" value="E3 UBIQUITIN-PROTEIN LIGASE E3D"/>
    <property type="match status" value="1"/>
</dbReference>
<dbReference type="GO" id="GO:0005829">
    <property type="term" value="C:cytosol"/>
    <property type="evidence" value="ECO:0007669"/>
    <property type="project" value="TreeGrafter"/>
</dbReference>
<gene>
    <name evidence="2" type="ORF">BDV98DRAFT_562324</name>
</gene>
<reference evidence="2 3" key="1">
    <citation type="journal article" date="2019" name="Nat. Ecol. Evol.">
        <title>Megaphylogeny resolves global patterns of mushroom evolution.</title>
        <authorList>
            <person name="Varga T."/>
            <person name="Krizsan K."/>
            <person name="Foldi C."/>
            <person name="Dima B."/>
            <person name="Sanchez-Garcia M."/>
            <person name="Sanchez-Ramirez S."/>
            <person name="Szollosi G.J."/>
            <person name="Szarkandi J.G."/>
            <person name="Papp V."/>
            <person name="Albert L."/>
            <person name="Andreopoulos W."/>
            <person name="Angelini C."/>
            <person name="Antonin V."/>
            <person name="Barry K.W."/>
            <person name="Bougher N.L."/>
            <person name="Buchanan P."/>
            <person name="Buyck B."/>
            <person name="Bense V."/>
            <person name="Catcheside P."/>
            <person name="Chovatia M."/>
            <person name="Cooper J."/>
            <person name="Damon W."/>
            <person name="Desjardin D."/>
            <person name="Finy P."/>
            <person name="Geml J."/>
            <person name="Haridas S."/>
            <person name="Hughes K."/>
            <person name="Justo A."/>
            <person name="Karasinski D."/>
            <person name="Kautmanova I."/>
            <person name="Kiss B."/>
            <person name="Kocsube S."/>
            <person name="Kotiranta H."/>
            <person name="LaButti K.M."/>
            <person name="Lechner B.E."/>
            <person name="Liimatainen K."/>
            <person name="Lipzen A."/>
            <person name="Lukacs Z."/>
            <person name="Mihaltcheva S."/>
            <person name="Morgado L.N."/>
            <person name="Niskanen T."/>
            <person name="Noordeloos M.E."/>
            <person name="Ohm R.A."/>
            <person name="Ortiz-Santana B."/>
            <person name="Ovrebo C."/>
            <person name="Racz N."/>
            <person name="Riley R."/>
            <person name="Savchenko A."/>
            <person name="Shiryaev A."/>
            <person name="Soop K."/>
            <person name="Spirin V."/>
            <person name="Szebenyi C."/>
            <person name="Tomsovsky M."/>
            <person name="Tulloss R.E."/>
            <person name="Uehling J."/>
            <person name="Grigoriev I.V."/>
            <person name="Vagvolgyi C."/>
            <person name="Papp T."/>
            <person name="Martin F.M."/>
            <person name="Miettinen O."/>
            <person name="Hibbett D.S."/>
            <person name="Nagy L.G."/>
        </authorList>
    </citation>
    <scope>NUCLEOTIDE SEQUENCE [LARGE SCALE GENOMIC DNA]</scope>
    <source>
        <strain evidence="2 3">CBS 309.79</strain>
    </source>
</reference>
<name>A0A5C3R1A4_9AGAR</name>
<feature type="region of interest" description="Disordered" evidence="1">
    <location>
        <begin position="560"/>
        <end position="651"/>
    </location>
</feature>